<evidence type="ECO:0000256" key="1">
    <source>
        <dbReference type="ARBA" id="ARBA00001933"/>
    </source>
</evidence>
<dbReference type="RefSeq" id="WP_175372859.1">
    <property type="nucleotide sequence ID" value="NZ_JABWCS010000214.1"/>
</dbReference>
<dbReference type="GO" id="GO:0003824">
    <property type="term" value="F:catalytic activity"/>
    <property type="evidence" value="ECO:0007669"/>
    <property type="project" value="UniProtKB-ARBA"/>
</dbReference>
<dbReference type="InterPro" id="IPR000192">
    <property type="entry name" value="Aminotrans_V_dom"/>
</dbReference>
<proteinExistence type="predicted"/>
<protein>
    <submittedName>
        <fullName evidence="4">Cysteine desulfurase</fullName>
    </submittedName>
</protein>
<name>A0A850EU66_9BACL</name>
<dbReference type="InterPro" id="IPR015422">
    <property type="entry name" value="PyrdxlP-dep_Trfase_small"/>
</dbReference>
<comment type="caution">
    <text evidence="4">The sequence shown here is derived from an EMBL/GenBank/DDBJ whole genome shotgun (WGS) entry which is preliminary data.</text>
</comment>
<dbReference type="Pfam" id="PF00266">
    <property type="entry name" value="Aminotran_5"/>
    <property type="match status" value="1"/>
</dbReference>
<keyword evidence="5" id="KW-1185">Reference proteome</keyword>
<sequence>MLYWDYAAAAPPYEEVVQTMEQIMKLHYANPSSLHKAGMEAGRLVRRAREVCAAAIGVKPEEILFTSGATESNNLAIKGAALQYESRGRHLVTTELEHPSVYESCLQLQQRGWEITFIAPDANGIVNPAAVAAAVRKDTVLVSVMHVNNEIGTVQPLKEIGALVKSANPRTLFHVDGVQGFGKLPVELNVWKADLYSLSPHKVRGPRGAGLLYVKEGVALAPLLTGGSHEEGLRAGTENVPAIVASAKAVRMSGEGRQQLYDQLVPLRDRLLHFLSGIPEFVVNSGEEGAPHIVHFSYPGMKGEVMARKLEELGMAVSTRSACSSRLAEPSRVLLSMGRSAREALGGIRISFGDKHTFEDITALEKALIKAVQDLKIAEGGVNKS</sequence>
<dbReference type="Gene3D" id="3.40.640.10">
    <property type="entry name" value="Type I PLP-dependent aspartate aminotransferase-like (Major domain)"/>
    <property type="match status" value="1"/>
</dbReference>
<dbReference type="SUPFAM" id="SSF53383">
    <property type="entry name" value="PLP-dependent transferases"/>
    <property type="match status" value="1"/>
</dbReference>
<evidence type="ECO:0000313" key="4">
    <source>
        <dbReference type="EMBL" id="NUU62382.1"/>
    </source>
</evidence>
<accession>A0A850EU66</accession>
<dbReference type="InterPro" id="IPR015421">
    <property type="entry name" value="PyrdxlP-dep_Trfase_major"/>
</dbReference>
<dbReference type="PANTHER" id="PTHR11601">
    <property type="entry name" value="CYSTEINE DESULFURYLASE FAMILY MEMBER"/>
    <property type="match status" value="1"/>
</dbReference>
<dbReference type="PANTHER" id="PTHR11601:SF50">
    <property type="entry name" value="CYSTEINE DESULFURASE ISCS 2-RELATED"/>
    <property type="match status" value="1"/>
</dbReference>
<feature type="domain" description="Aminotransferase class V" evidence="3">
    <location>
        <begin position="3"/>
        <end position="364"/>
    </location>
</feature>
<evidence type="ECO:0000259" key="3">
    <source>
        <dbReference type="Pfam" id="PF00266"/>
    </source>
</evidence>
<reference evidence="4" key="1">
    <citation type="submission" date="2020-06" db="EMBL/GenBank/DDBJ databases">
        <title>Paenibacillus sp. nov., isolated from soil.</title>
        <authorList>
            <person name="Seo Y.L."/>
        </authorList>
    </citation>
    <scope>NUCLEOTIDE SEQUENCE [LARGE SCALE GENOMIC DNA]</scope>
    <source>
        <strain evidence="4">JW14</strain>
    </source>
</reference>
<evidence type="ECO:0000256" key="2">
    <source>
        <dbReference type="ARBA" id="ARBA00022898"/>
    </source>
</evidence>
<dbReference type="AlphaFoldDB" id="A0A850EU66"/>
<dbReference type="PIRSF" id="PIRSF005572">
    <property type="entry name" value="NifS"/>
    <property type="match status" value="1"/>
</dbReference>
<comment type="cofactor">
    <cofactor evidence="1">
        <name>pyridoxal 5'-phosphate</name>
        <dbReference type="ChEBI" id="CHEBI:597326"/>
    </cofactor>
</comment>
<evidence type="ECO:0000313" key="5">
    <source>
        <dbReference type="Proteomes" id="UP000564806"/>
    </source>
</evidence>
<dbReference type="InterPro" id="IPR015424">
    <property type="entry name" value="PyrdxlP-dep_Trfase"/>
</dbReference>
<dbReference type="EMBL" id="JABWCS010000214">
    <property type="protein sequence ID" value="NUU62382.1"/>
    <property type="molecule type" value="Genomic_DNA"/>
</dbReference>
<organism evidence="4 5">
    <name type="scientific">Paenibacillus agri</name>
    <dbReference type="NCBI Taxonomy" id="2744309"/>
    <lineage>
        <taxon>Bacteria</taxon>
        <taxon>Bacillati</taxon>
        <taxon>Bacillota</taxon>
        <taxon>Bacilli</taxon>
        <taxon>Bacillales</taxon>
        <taxon>Paenibacillaceae</taxon>
        <taxon>Paenibacillus</taxon>
    </lineage>
</organism>
<keyword evidence="2" id="KW-0663">Pyridoxal phosphate</keyword>
<dbReference type="Proteomes" id="UP000564806">
    <property type="component" value="Unassembled WGS sequence"/>
</dbReference>
<dbReference type="Gene3D" id="3.90.1150.10">
    <property type="entry name" value="Aspartate Aminotransferase, domain 1"/>
    <property type="match status" value="1"/>
</dbReference>
<dbReference type="InterPro" id="IPR016454">
    <property type="entry name" value="Cysteine_dSase"/>
</dbReference>
<gene>
    <name evidence="4" type="ORF">HPT30_18715</name>
</gene>